<dbReference type="EMBL" id="NNAY01004890">
    <property type="protein sequence ID" value="OXU17292.1"/>
    <property type="molecule type" value="Genomic_DNA"/>
</dbReference>
<comment type="caution">
    <text evidence="2">The sequence shown here is derived from an EMBL/GenBank/DDBJ whole genome shotgun (WGS) entry which is preliminary data.</text>
</comment>
<proteinExistence type="predicted"/>
<dbReference type="InterPro" id="IPR011604">
    <property type="entry name" value="PDDEXK-like_dom_sf"/>
</dbReference>
<dbReference type="CDD" id="cd22343">
    <property type="entry name" value="PDDEXK_lambda_exonuclease-like"/>
    <property type="match status" value="1"/>
</dbReference>
<accession>A0A232EG43</accession>
<dbReference type="OrthoDB" id="6622541at2759"/>
<dbReference type="GO" id="GO:0006281">
    <property type="term" value="P:DNA repair"/>
    <property type="evidence" value="ECO:0007669"/>
    <property type="project" value="UniProtKB-ARBA"/>
</dbReference>
<dbReference type="PANTHER" id="PTHR46609:SF8">
    <property type="entry name" value="YQAJ VIRAL RECOMBINASE DOMAIN-CONTAINING PROTEIN"/>
    <property type="match status" value="1"/>
</dbReference>
<dbReference type="PANTHER" id="PTHR46609">
    <property type="entry name" value="EXONUCLEASE, PHAGE-TYPE/RECB, C-TERMINAL DOMAIN-CONTAINING PROTEIN"/>
    <property type="match status" value="1"/>
</dbReference>
<reference evidence="2 3" key="1">
    <citation type="journal article" date="2017" name="Curr. Biol.">
        <title>The Evolution of Venom by Co-option of Single-Copy Genes.</title>
        <authorList>
            <person name="Martinson E.O."/>
            <person name="Mrinalini"/>
            <person name="Kelkar Y.D."/>
            <person name="Chang C.H."/>
            <person name="Werren J.H."/>
        </authorList>
    </citation>
    <scope>NUCLEOTIDE SEQUENCE [LARGE SCALE GENOMIC DNA]</scope>
    <source>
        <strain evidence="2 3">Alberta</strain>
        <tissue evidence="2">Whole body</tissue>
    </source>
</reference>
<evidence type="ECO:0000313" key="2">
    <source>
        <dbReference type="EMBL" id="OXU17292.1"/>
    </source>
</evidence>
<dbReference type="InterPro" id="IPR019080">
    <property type="entry name" value="YqaJ_viral_recombinase"/>
</dbReference>
<name>A0A232EG43_9HYME</name>
<dbReference type="AlphaFoldDB" id="A0A232EG43"/>
<sequence>MSFMLQTVEVKLQQEECAVFLNTFFDLSKNKLVYVRTQIISKEIEDFYKKEIVRSRKEIIQLCCDTIEQSKCNKWFEIRNLRISASKNVHDIKTRKKKPVEKLVSEILYPKKINTPALRYGSENEPNAIKEYERLNSMSPWLCVSLDRIVVKDNKIIKIVECKCASSCEKVKCNVNYLNIVDSKVVLKTSSVYYTQCQIQLYITGLTNCDLFLYSPIPNGSICISIDRNENFLKTVVPKYEDFYFQNYLPKLYEKTRKEEDVNKNNAGNRCFTGLNIVNTKLL</sequence>
<dbReference type="SUPFAM" id="SSF52980">
    <property type="entry name" value="Restriction endonuclease-like"/>
    <property type="match status" value="1"/>
</dbReference>
<feature type="domain" description="YqaJ viral recombinase" evidence="1">
    <location>
        <begin position="74"/>
        <end position="206"/>
    </location>
</feature>
<dbReference type="Gene3D" id="3.90.320.10">
    <property type="match status" value="1"/>
</dbReference>
<gene>
    <name evidence="2" type="ORF">TSAR_003097</name>
</gene>
<dbReference type="InterPro" id="IPR051703">
    <property type="entry name" value="NF-kappa-B_Signaling_Reg"/>
</dbReference>
<keyword evidence="3" id="KW-1185">Reference proteome</keyword>
<evidence type="ECO:0000313" key="3">
    <source>
        <dbReference type="Proteomes" id="UP000215335"/>
    </source>
</evidence>
<dbReference type="InterPro" id="IPR011335">
    <property type="entry name" value="Restrct_endonuc-II-like"/>
</dbReference>
<dbReference type="STRING" id="543379.A0A232EG43"/>
<protein>
    <recommendedName>
        <fullName evidence="1">YqaJ viral recombinase domain-containing protein</fullName>
    </recommendedName>
</protein>
<organism evidence="2 3">
    <name type="scientific">Trichomalopsis sarcophagae</name>
    <dbReference type="NCBI Taxonomy" id="543379"/>
    <lineage>
        <taxon>Eukaryota</taxon>
        <taxon>Metazoa</taxon>
        <taxon>Ecdysozoa</taxon>
        <taxon>Arthropoda</taxon>
        <taxon>Hexapoda</taxon>
        <taxon>Insecta</taxon>
        <taxon>Pterygota</taxon>
        <taxon>Neoptera</taxon>
        <taxon>Endopterygota</taxon>
        <taxon>Hymenoptera</taxon>
        <taxon>Apocrita</taxon>
        <taxon>Proctotrupomorpha</taxon>
        <taxon>Chalcidoidea</taxon>
        <taxon>Pteromalidae</taxon>
        <taxon>Pteromalinae</taxon>
        <taxon>Trichomalopsis</taxon>
    </lineage>
</organism>
<dbReference type="Pfam" id="PF09588">
    <property type="entry name" value="YqaJ"/>
    <property type="match status" value="1"/>
</dbReference>
<dbReference type="Proteomes" id="UP000215335">
    <property type="component" value="Unassembled WGS sequence"/>
</dbReference>
<evidence type="ECO:0000259" key="1">
    <source>
        <dbReference type="Pfam" id="PF09588"/>
    </source>
</evidence>